<reference evidence="4 5" key="1">
    <citation type="submission" date="2019-07" db="EMBL/GenBank/DDBJ databases">
        <title>Genomics analysis of Aphanomyces spp. identifies a new class of oomycete effector associated with host adaptation.</title>
        <authorList>
            <person name="Gaulin E."/>
        </authorList>
    </citation>
    <scope>NUCLEOTIDE SEQUENCE [LARGE SCALE GENOMIC DNA]</scope>
    <source>
        <strain evidence="4 5">ATCC 201684</strain>
    </source>
</reference>
<keyword evidence="2" id="KW-0539">Nucleus</keyword>
<protein>
    <submittedName>
        <fullName evidence="4">Uncharacterized protein</fullName>
    </submittedName>
</protein>
<gene>
    <name evidence="4" type="ORF">Ae201684_005416</name>
</gene>
<dbReference type="Gene3D" id="1.25.40.10">
    <property type="entry name" value="Tetratricopeptide repeat domain"/>
    <property type="match status" value="1"/>
</dbReference>
<dbReference type="InterPro" id="IPR033053">
    <property type="entry name" value="Hir3/CABIN1"/>
</dbReference>
<dbReference type="InterPro" id="IPR011990">
    <property type="entry name" value="TPR-like_helical_dom_sf"/>
</dbReference>
<comment type="caution">
    <text evidence="4">The sequence shown here is derived from an EMBL/GenBank/DDBJ whole genome shotgun (WGS) entry which is preliminary data.</text>
</comment>
<feature type="region of interest" description="Disordered" evidence="3">
    <location>
        <begin position="305"/>
        <end position="328"/>
    </location>
</feature>
<dbReference type="GO" id="GO:0005634">
    <property type="term" value="C:nucleus"/>
    <property type="evidence" value="ECO:0007669"/>
    <property type="project" value="UniProtKB-SubCell"/>
</dbReference>
<evidence type="ECO:0000256" key="1">
    <source>
        <dbReference type="ARBA" id="ARBA00004123"/>
    </source>
</evidence>
<sequence>MTSSYERALHSHSTPEVAISMYSDILNFIASLEHIPSSTTRKVMYLSLKNLAQLEARFGPPLLEDALQHFTEALDVDGTDCIVWYEAGCISYRLQKWSLSRMLLEKAFNIDSTFWPTVHKLMNTLYIIGDEHECLRLVQHILTHDSSHRVATALQYLITNEIKSNVALPDCEEAVSDLVKCRLATQKPSPQVNPSKVVYELTDPSWEALGCLLLEIYDSVQNGVTNDAFQVPAFHVPVHIQLNSVIQESKNNHTKLKESQDDKTCDSIHVTNVSEEHDVSPPQASLAETTVIQLNQHETDVVPLEASLDESKPSSPSSNSRRTSHRTLKRIQDEQQAALRFAIEKDVSYRLMAFLNVEHEETPSSLFDSPTIVKISDNRKYLSIIRDGNENKLVLLGDMHESLHQNQSEEEPLNYISRKSVFNVSSFLTSFASGDASNKGIEDVMINFVELCAENYYLKLDEGLLDVILWMNKCIHEELVFNLPLTALPKKLSPKARLYILEIEVDQLVSHFDPLCHSHFDHTASLHHKQCLLDQIKMENDVDALLTRILWLQVQLDERLRHFERTNEILDELEKRLSGDIRLANVQAFPALTHESITAKKRQLSFASLATTARNLFQMEEKEKEIVDLLLPHYDPDLGRAGHIEDLVKDFRICLIHSNESWPSDGDASKLRTDAPLLKILLKCLCRRQSFDKCFQVLVLCLFYALEPLKEESIPDRTTVQCVNYIIAQLYIVVEKPLQRPEPYTELLDFCCFACRDSVLKHYHSSKLLLRMTRLVSPLHVVRFVGKILQDSYSIRWNLKPNQETMSTILTALEQINRRFSLSMSSSERLIDAGLAKSLSAPIAHLLKHQIEAGKYNTMSRHLLYASCSAFALVWNDIHKGKYVDCADLVRLLHEMMTAGDGLQGQGVCALSYEGYNFLEIAKYMLLQSDEDVECELAQCYFCLYGYGLLSSCQNHHGDEAPKRTKDEDHIMELFDFCQKVESKLVRKESAVLFENVLDLPDTKSILQSLVPSSDFQSTLSKYMNPIASNEVHKLSPLSWKNVEAVESNSMGELWFELATNFILPKVKRRGRDYTQLLDYESQCFKYVSYLRNDIFLHPGRAESYHLMASCLKSLRTLVVDHWIVAWLNYKYPQSTIPIDLSSHGMITFEEVTANSFFGRFIAWIEDVQKAGDDETSQQEVIYKSREMSLFYSRYVSVLGELTFRCYDMAAALDLDLAGECYEDAGYLAWNMISEKLQNGSHLCLLAKKYFELGLQNIDGDDAASFRLNYMLGKTVKKHQKTYSGSPHAWQSILEYFHRAETHRQNAELESLPHAFYHLHACRLKLLLGSVDKTGAKQSYLDLTPSPEVLQLVNLFFYKKKSNKSSETSAADLEISREAITIFIQREDTRWIARQHLLWNCLDALENIPQEDRYFHPAYYMYAWGLKVGRVLMDNSSEKWHERFSISTAIKAMKPLFDRKRHQVVAIWLSESETHKLEELHQRQSKYDRLRLKYFSFYLDLLTMAGDSQRVSDLTSWVITSKEEHWVIDAMLLQALGTSSYLARGKLLDLYLKCLFPGQEESNFQQRIYTHLNRTYSVYMEYNEAWHRVRTSNEQSMGNCLWEVAMSYALYIVIHDQHVEWCDQAVAHVEKQLINYSQSVATGHENLLFELYQELKMEEQPYWPTLVDEALNFCSLKWPDKTKPKGKPPVPRSKLRFLSN</sequence>
<proteinExistence type="predicted"/>
<dbReference type="SUPFAM" id="SSF48452">
    <property type="entry name" value="TPR-like"/>
    <property type="match status" value="1"/>
</dbReference>
<evidence type="ECO:0000313" key="5">
    <source>
        <dbReference type="Proteomes" id="UP000481153"/>
    </source>
</evidence>
<dbReference type="GO" id="GO:0031491">
    <property type="term" value="F:nucleosome binding"/>
    <property type="evidence" value="ECO:0007669"/>
    <property type="project" value="TreeGrafter"/>
</dbReference>
<name>A0A6G0XEZ8_9STRA</name>
<evidence type="ECO:0000256" key="3">
    <source>
        <dbReference type="SAM" id="MobiDB-lite"/>
    </source>
</evidence>
<evidence type="ECO:0000256" key="2">
    <source>
        <dbReference type="ARBA" id="ARBA00023242"/>
    </source>
</evidence>
<dbReference type="VEuPathDB" id="FungiDB:AeMF1_017567"/>
<organism evidence="4 5">
    <name type="scientific">Aphanomyces euteiches</name>
    <dbReference type="NCBI Taxonomy" id="100861"/>
    <lineage>
        <taxon>Eukaryota</taxon>
        <taxon>Sar</taxon>
        <taxon>Stramenopiles</taxon>
        <taxon>Oomycota</taxon>
        <taxon>Saprolegniomycetes</taxon>
        <taxon>Saprolegniales</taxon>
        <taxon>Verrucalvaceae</taxon>
        <taxon>Aphanomyces</taxon>
    </lineage>
</organism>
<keyword evidence="5" id="KW-1185">Reference proteome</keyword>
<dbReference type="Proteomes" id="UP000481153">
    <property type="component" value="Unassembled WGS sequence"/>
</dbReference>
<dbReference type="GO" id="GO:0006325">
    <property type="term" value="P:chromatin organization"/>
    <property type="evidence" value="ECO:0007669"/>
    <property type="project" value="InterPro"/>
</dbReference>
<evidence type="ECO:0000313" key="4">
    <source>
        <dbReference type="EMBL" id="KAF0738804.1"/>
    </source>
</evidence>
<accession>A0A6G0XEZ8</accession>
<dbReference type="PANTHER" id="PTHR15502:SF7">
    <property type="entry name" value="CALCINEURIN-BINDING PROTEIN CABIN-1"/>
    <property type="match status" value="1"/>
</dbReference>
<comment type="subcellular location">
    <subcellularLocation>
        <location evidence="1">Nucleus</location>
    </subcellularLocation>
</comment>
<dbReference type="EMBL" id="VJMJ01000070">
    <property type="protein sequence ID" value="KAF0738804.1"/>
    <property type="molecule type" value="Genomic_DNA"/>
</dbReference>
<dbReference type="PANTHER" id="PTHR15502">
    <property type="entry name" value="CALCINEURIN-BINDING PROTEIN CABIN 1-RELATED"/>
    <property type="match status" value="1"/>
</dbReference>